<accession>A0ABS7A0G7</accession>
<keyword evidence="2" id="KW-1185">Reference proteome</keyword>
<organism evidence="1 2">
    <name type="scientific">Thermus brevis</name>
    <dbReference type="NCBI Taxonomy" id="2862456"/>
    <lineage>
        <taxon>Bacteria</taxon>
        <taxon>Thermotogati</taxon>
        <taxon>Deinococcota</taxon>
        <taxon>Deinococci</taxon>
        <taxon>Thermales</taxon>
        <taxon>Thermaceae</taxon>
        <taxon>Thermus</taxon>
    </lineage>
</organism>
<evidence type="ECO:0000313" key="1">
    <source>
        <dbReference type="EMBL" id="MBW6395804.1"/>
    </source>
</evidence>
<comment type="caution">
    <text evidence="1">The sequence shown here is derived from an EMBL/GenBank/DDBJ whole genome shotgun (WGS) entry which is preliminary data.</text>
</comment>
<name>A0ABS7A0G7_9DEIN</name>
<proteinExistence type="predicted"/>
<dbReference type="RefSeq" id="WP_219760316.1">
    <property type="nucleotide sequence ID" value="NZ_JAHXRS010000024.1"/>
</dbReference>
<dbReference type="EMBL" id="JAHXRS010000024">
    <property type="protein sequence ID" value="MBW6395804.1"/>
    <property type="molecule type" value="Genomic_DNA"/>
</dbReference>
<dbReference type="Proteomes" id="UP000724268">
    <property type="component" value="Unassembled WGS sequence"/>
</dbReference>
<reference evidence="1 2" key="1">
    <citation type="submission" date="2021-07" db="EMBL/GenBank/DDBJ databases">
        <title>Thermus aquaticus gen. n. and sp. n., a nonsporulating extreme thermophile.</title>
        <authorList>
            <person name="Hu C.-J."/>
            <person name="Li W.-J."/>
            <person name="Xian W.-D."/>
        </authorList>
    </citation>
    <scope>NUCLEOTIDE SEQUENCE [LARGE SCALE GENOMIC DNA]</scope>
    <source>
        <strain evidence="1 2">SYSU G05001</strain>
    </source>
</reference>
<sequence>MADLKTPLREAKQKGYTHVLAISFKYRIDYTVEYFNPGLLGLFSSYGKYQKDEYVQQVRAKLSVDFANGISFPLEAAIKVRY</sequence>
<evidence type="ECO:0000313" key="2">
    <source>
        <dbReference type="Proteomes" id="UP000724268"/>
    </source>
</evidence>
<protein>
    <submittedName>
        <fullName evidence="1">Uncharacterized protein</fullName>
    </submittedName>
</protein>
<gene>
    <name evidence="1" type="ORF">KZX47_11680</name>
</gene>